<feature type="region of interest" description="Disordered" evidence="1">
    <location>
        <begin position="1"/>
        <end position="20"/>
    </location>
</feature>
<dbReference type="OrthoDB" id="6359816at2759"/>
<evidence type="ECO:0000313" key="2">
    <source>
        <dbReference type="EMBL" id="KZP19346.1"/>
    </source>
</evidence>
<evidence type="ECO:0000313" key="3">
    <source>
        <dbReference type="Proteomes" id="UP000076532"/>
    </source>
</evidence>
<accession>A0A166HXI9</accession>
<evidence type="ECO:0008006" key="4">
    <source>
        <dbReference type="Google" id="ProtNLM"/>
    </source>
</evidence>
<sequence>MTDISSYKPADTKAAHPQITEASAPFDRADADVILRSSDNGDFKLLLSMGSPFFEDMFSLPQSPTIPADDELEDIDLLLGAAMKYNIERVEKRVREALIAPKRISGNAAHVFTIACQHRMDAEARAGAKATLSQASLLDGTFGPEMHSLSPAQLFALLKYHQDCVQAARQAIANFSWFPHDPPGLSSSRMSSTSQTRFLKSWPRGCL</sequence>
<dbReference type="Proteomes" id="UP000076532">
    <property type="component" value="Unassembled WGS sequence"/>
</dbReference>
<dbReference type="STRING" id="436010.A0A166HXI9"/>
<protein>
    <recommendedName>
        <fullName evidence="4">BTB domain-containing protein</fullName>
    </recommendedName>
</protein>
<evidence type="ECO:0000256" key="1">
    <source>
        <dbReference type="SAM" id="MobiDB-lite"/>
    </source>
</evidence>
<dbReference type="AlphaFoldDB" id="A0A166HXI9"/>
<proteinExistence type="predicted"/>
<reference evidence="2 3" key="1">
    <citation type="journal article" date="2016" name="Mol. Biol. Evol.">
        <title>Comparative Genomics of Early-Diverging Mushroom-Forming Fungi Provides Insights into the Origins of Lignocellulose Decay Capabilities.</title>
        <authorList>
            <person name="Nagy L.G."/>
            <person name="Riley R."/>
            <person name="Tritt A."/>
            <person name="Adam C."/>
            <person name="Daum C."/>
            <person name="Floudas D."/>
            <person name="Sun H."/>
            <person name="Yadav J.S."/>
            <person name="Pangilinan J."/>
            <person name="Larsson K.H."/>
            <person name="Matsuura K."/>
            <person name="Barry K."/>
            <person name="Labutti K."/>
            <person name="Kuo R."/>
            <person name="Ohm R.A."/>
            <person name="Bhattacharya S.S."/>
            <person name="Shirouzu T."/>
            <person name="Yoshinaga Y."/>
            <person name="Martin F.M."/>
            <person name="Grigoriev I.V."/>
            <person name="Hibbett D.S."/>
        </authorList>
    </citation>
    <scope>NUCLEOTIDE SEQUENCE [LARGE SCALE GENOMIC DNA]</scope>
    <source>
        <strain evidence="2 3">CBS 109695</strain>
    </source>
</reference>
<name>A0A166HXI9_9AGAM</name>
<gene>
    <name evidence="2" type="ORF">FIBSPDRAFT_862753</name>
</gene>
<dbReference type="EMBL" id="KV417564">
    <property type="protein sequence ID" value="KZP19346.1"/>
    <property type="molecule type" value="Genomic_DNA"/>
</dbReference>
<organism evidence="2 3">
    <name type="scientific">Athelia psychrophila</name>
    <dbReference type="NCBI Taxonomy" id="1759441"/>
    <lineage>
        <taxon>Eukaryota</taxon>
        <taxon>Fungi</taxon>
        <taxon>Dikarya</taxon>
        <taxon>Basidiomycota</taxon>
        <taxon>Agaricomycotina</taxon>
        <taxon>Agaricomycetes</taxon>
        <taxon>Agaricomycetidae</taxon>
        <taxon>Atheliales</taxon>
        <taxon>Atheliaceae</taxon>
        <taxon>Athelia</taxon>
    </lineage>
</organism>
<keyword evidence="3" id="KW-1185">Reference proteome</keyword>